<dbReference type="SUPFAM" id="SSF55856">
    <property type="entry name" value="Cytochrome b5-like heme/steroid binding domain"/>
    <property type="match status" value="1"/>
</dbReference>
<dbReference type="GO" id="GO:0020037">
    <property type="term" value="F:heme binding"/>
    <property type="evidence" value="ECO:0007669"/>
    <property type="project" value="UniProtKB-UniRule"/>
</dbReference>
<dbReference type="PROSITE" id="PS00191">
    <property type="entry name" value="CYTOCHROME_B5_1"/>
    <property type="match status" value="1"/>
</dbReference>
<dbReference type="PROSITE" id="PS50255">
    <property type="entry name" value="CYTOCHROME_B5_2"/>
    <property type="match status" value="1"/>
</dbReference>
<dbReference type="InterPro" id="IPR051872">
    <property type="entry name" value="Cytochrome_b5/Flavoprotein_Rdt"/>
</dbReference>
<dbReference type="EMBL" id="CDMZ01000859">
    <property type="protein sequence ID" value="CEM22797.1"/>
    <property type="molecule type" value="Genomic_DNA"/>
</dbReference>
<dbReference type="SMART" id="SM01117">
    <property type="entry name" value="Cyt-b5"/>
    <property type="match status" value="1"/>
</dbReference>
<keyword evidence="2 4" id="KW-0479">Metal-binding</keyword>
<dbReference type="GO" id="GO:0005737">
    <property type="term" value="C:cytoplasm"/>
    <property type="evidence" value="ECO:0007669"/>
    <property type="project" value="TreeGrafter"/>
</dbReference>
<keyword evidence="3 4" id="KW-0408">Iron</keyword>
<dbReference type="VEuPathDB" id="CryptoDB:Cvel_20091"/>
<dbReference type="InterPro" id="IPR001199">
    <property type="entry name" value="Cyt_B5-like_heme/steroid-bd"/>
</dbReference>
<feature type="region of interest" description="Disordered" evidence="5">
    <location>
        <begin position="1"/>
        <end position="54"/>
    </location>
</feature>
<dbReference type="PRINTS" id="PR00363">
    <property type="entry name" value="CYTOCHROMEB5"/>
</dbReference>
<keyword evidence="1 4" id="KW-0349">Heme</keyword>
<evidence type="ECO:0000256" key="4">
    <source>
        <dbReference type="RuleBase" id="RU362121"/>
    </source>
</evidence>
<feature type="compositionally biased region" description="Polar residues" evidence="5">
    <location>
        <begin position="35"/>
        <end position="44"/>
    </location>
</feature>
<dbReference type="InterPro" id="IPR018506">
    <property type="entry name" value="Cyt_B5_heme-BS"/>
</dbReference>
<dbReference type="AlphaFoldDB" id="A0A0G4G3E6"/>
<evidence type="ECO:0000256" key="5">
    <source>
        <dbReference type="SAM" id="MobiDB-lite"/>
    </source>
</evidence>
<dbReference type="PANTHER" id="PTHR46237:SF1">
    <property type="entry name" value="CYTOCHROME B5 REDUCTASE 4"/>
    <property type="match status" value="1"/>
</dbReference>
<gene>
    <name evidence="7" type="ORF">Cvel_20091</name>
</gene>
<protein>
    <recommendedName>
        <fullName evidence="6">Cytochrome b5 heme-binding domain-containing protein</fullName>
    </recommendedName>
</protein>
<evidence type="ECO:0000256" key="3">
    <source>
        <dbReference type="ARBA" id="ARBA00023004"/>
    </source>
</evidence>
<organism evidence="7">
    <name type="scientific">Chromera velia CCMP2878</name>
    <dbReference type="NCBI Taxonomy" id="1169474"/>
    <lineage>
        <taxon>Eukaryota</taxon>
        <taxon>Sar</taxon>
        <taxon>Alveolata</taxon>
        <taxon>Colpodellida</taxon>
        <taxon>Chromeraceae</taxon>
        <taxon>Chromera</taxon>
    </lineage>
</organism>
<reference evidence="7" key="1">
    <citation type="submission" date="2014-11" db="EMBL/GenBank/DDBJ databases">
        <authorList>
            <person name="Otto D Thomas"/>
            <person name="Naeem Raeece"/>
        </authorList>
    </citation>
    <scope>NUCLEOTIDE SEQUENCE</scope>
</reference>
<proteinExistence type="inferred from homology"/>
<dbReference type="Gene3D" id="3.10.120.10">
    <property type="entry name" value="Cytochrome b5-like heme/steroid binding domain"/>
    <property type="match status" value="1"/>
</dbReference>
<sequence>MSGKIPNAADFSIGVSGGDYEEDAEASSAPSSSAVQPQTQVQKPSSSTSISSKFLSIGQQASKQAPVAKVDQGRNAAGGSQIRFMSLMAANKQKPVPNEKIPWEEVRKHNKGEDAWVVYEGKVYDVTQYLDFHPGGRKILLATAGKDCTDLFRKYHAWINGHSILGGVYLGKVDGSQKSGGSMGNSLKPF</sequence>
<dbReference type="GO" id="GO:0004128">
    <property type="term" value="F:cytochrome-b5 reductase activity, acting on NAD(P)H"/>
    <property type="evidence" value="ECO:0007669"/>
    <property type="project" value="TreeGrafter"/>
</dbReference>
<dbReference type="PhylomeDB" id="A0A0G4G3E6"/>
<evidence type="ECO:0000313" key="7">
    <source>
        <dbReference type="EMBL" id="CEM22797.1"/>
    </source>
</evidence>
<accession>A0A0G4G3E6</accession>
<comment type="similarity">
    <text evidence="4">Belongs to the cytochrome b5 family.</text>
</comment>
<evidence type="ECO:0000256" key="1">
    <source>
        <dbReference type="ARBA" id="ARBA00022617"/>
    </source>
</evidence>
<dbReference type="Pfam" id="PF00173">
    <property type="entry name" value="Cyt-b5"/>
    <property type="match status" value="1"/>
</dbReference>
<feature type="domain" description="Cytochrome b5 heme-binding" evidence="6">
    <location>
        <begin position="98"/>
        <end position="174"/>
    </location>
</feature>
<dbReference type="GO" id="GO:0046872">
    <property type="term" value="F:metal ion binding"/>
    <property type="evidence" value="ECO:0007669"/>
    <property type="project" value="UniProtKB-UniRule"/>
</dbReference>
<dbReference type="InterPro" id="IPR036400">
    <property type="entry name" value="Cyt_B5-like_heme/steroid_sf"/>
</dbReference>
<evidence type="ECO:0000256" key="2">
    <source>
        <dbReference type="ARBA" id="ARBA00022723"/>
    </source>
</evidence>
<feature type="compositionally biased region" description="Low complexity" evidence="5">
    <location>
        <begin position="45"/>
        <end position="54"/>
    </location>
</feature>
<evidence type="ECO:0000259" key="6">
    <source>
        <dbReference type="PROSITE" id="PS50255"/>
    </source>
</evidence>
<name>A0A0G4G3E6_9ALVE</name>
<dbReference type="PANTHER" id="PTHR46237">
    <property type="entry name" value="CYTOCHROME B5 REDUCTASE 4 FAMILY MEMBER"/>
    <property type="match status" value="1"/>
</dbReference>